<dbReference type="EMBL" id="LCRO01000007">
    <property type="protein sequence ID" value="KKW35490.1"/>
    <property type="molecule type" value="Genomic_DNA"/>
</dbReference>
<organism evidence="2 3">
    <name type="scientific">Candidatus Adlerbacteria bacterium GW2011_GWA1_54_10</name>
    <dbReference type="NCBI Taxonomy" id="1618605"/>
    <lineage>
        <taxon>Bacteria</taxon>
        <taxon>Candidatus Adleribacteriota</taxon>
    </lineage>
</organism>
<reference evidence="2 3" key="1">
    <citation type="journal article" date="2015" name="Nature">
        <title>rRNA introns, odd ribosomes, and small enigmatic genomes across a large radiation of phyla.</title>
        <authorList>
            <person name="Brown C.T."/>
            <person name="Hug L.A."/>
            <person name="Thomas B.C."/>
            <person name="Sharon I."/>
            <person name="Castelle C.J."/>
            <person name="Singh A."/>
            <person name="Wilkins M.J."/>
            <person name="Williams K.H."/>
            <person name="Banfield J.F."/>
        </authorList>
    </citation>
    <scope>NUCLEOTIDE SEQUENCE [LARGE SCALE GENOMIC DNA]</scope>
</reference>
<dbReference type="AlphaFoldDB" id="A0A0G1XX24"/>
<dbReference type="GO" id="GO:0003676">
    <property type="term" value="F:nucleic acid binding"/>
    <property type="evidence" value="ECO:0007669"/>
    <property type="project" value="InterPro"/>
</dbReference>
<dbReference type="Pfam" id="PF13482">
    <property type="entry name" value="RNase_H_2"/>
    <property type="match status" value="1"/>
</dbReference>
<name>A0A0G1XX24_9BACT</name>
<comment type="caution">
    <text evidence="2">The sequence shown here is derived from an EMBL/GenBank/DDBJ whole genome shotgun (WGS) entry which is preliminary data.</text>
</comment>
<dbReference type="InterPro" id="IPR038720">
    <property type="entry name" value="YprB_RNase_H-like_dom"/>
</dbReference>
<evidence type="ECO:0000313" key="3">
    <source>
        <dbReference type="Proteomes" id="UP000034740"/>
    </source>
</evidence>
<sequence>MRRITLDIETEGVFTGGLPDFSELEITVVGIHDTHGDKYSCFTKDELGALWPMLESADMLVGYNSEHFDIPILNKYYAGDLSKIKHIDLLKEIKQVLGRRLRLDSVAEATLGKKKSGNGLDAGKWWAAGEFEKVKAYCLDDVRITKELYEYAIKNSLLKYKDFEGLRDIKLDTSMWETTSSDQASLTHTLPF</sequence>
<dbReference type="Proteomes" id="UP000034740">
    <property type="component" value="Unassembled WGS sequence"/>
</dbReference>
<evidence type="ECO:0000259" key="1">
    <source>
        <dbReference type="Pfam" id="PF13482"/>
    </source>
</evidence>
<accession>A0A0G1XX24</accession>
<dbReference type="Gene3D" id="3.30.420.10">
    <property type="entry name" value="Ribonuclease H-like superfamily/Ribonuclease H"/>
    <property type="match status" value="1"/>
</dbReference>
<keyword evidence="2" id="KW-0067">ATP-binding</keyword>
<proteinExistence type="predicted"/>
<gene>
    <name evidence="2" type="ORF">UY83_C0007G0014</name>
</gene>
<keyword evidence="2" id="KW-0378">Hydrolase</keyword>
<keyword evidence="2" id="KW-0547">Nucleotide-binding</keyword>
<dbReference type="InterPro" id="IPR036397">
    <property type="entry name" value="RNaseH_sf"/>
</dbReference>
<dbReference type="SUPFAM" id="SSF53098">
    <property type="entry name" value="Ribonuclease H-like"/>
    <property type="match status" value="1"/>
</dbReference>
<evidence type="ECO:0000313" key="2">
    <source>
        <dbReference type="EMBL" id="KKW35490.1"/>
    </source>
</evidence>
<keyword evidence="2" id="KW-0347">Helicase</keyword>
<protein>
    <submittedName>
        <fullName evidence="2">DEAD/DEAH box helicase domain protein</fullName>
    </submittedName>
</protein>
<dbReference type="InterPro" id="IPR012337">
    <property type="entry name" value="RNaseH-like_sf"/>
</dbReference>
<feature type="domain" description="YprB ribonuclease H-like" evidence="1">
    <location>
        <begin position="6"/>
        <end position="152"/>
    </location>
</feature>
<dbReference type="GO" id="GO:0004386">
    <property type="term" value="F:helicase activity"/>
    <property type="evidence" value="ECO:0007669"/>
    <property type="project" value="UniProtKB-KW"/>
</dbReference>